<comment type="subcellular location">
    <subcellularLocation>
        <location evidence="1">Membrane</location>
        <topology evidence="1">Multi-pass membrane protein</topology>
    </subcellularLocation>
</comment>
<name>A0ABV8KSM4_9ACTN</name>
<feature type="transmembrane region" description="Helical" evidence="5">
    <location>
        <begin position="196"/>
        <end position="213"/>
    </location>
</feature>
<evidence type="ECO:0000313" key="7">
    <source>
        <dbReference type="EMBL" id="MFC4108626.1"/>
    </source>
</evidence>
<reference evidence="8" key="1">
    <citation type="journal article" date="2019" name="Int. J. Syst. Evol. Microbiol.">
        <title>The Global Catalogue of Microorganisms (GCM) 10K type strain sequencing project: providing services to taxonomists for standard genome sequencing and annotation.</title>
        <authorList>
            <consortium name="The Broad Institute Genomics Platform"/>
            <consortium name="The Broad Institute Genome Sequencing Center for Infectious Disease"/>
            <person name="Wu L."/>
            <person name="Ma J."/>
        </authorList>
    </citation>
    <scope>NUCLEOTIDE SEQUENCE [LARGE SCALE GENOMIC DNA]</scope>
    <source>
        <strain evidence="8">2902at01</strain>
    </source>
</reference>
<organism evidence="7 8">
    <name type="scientific">Micromonospora zhanjiangensis</name>
    <dbReference type="NCBI Taxonomy" id="1522057"/>
    <lineage>
        <taxon>Bacteria</taxon>
        <taxon>Bacillati</taxon>
        <taxon>Actinomycetota</taxon>
        <taxon>Actinomycetes</taxon>
        <taxon>Micromonosporales</taxon>
        <taxon>Micromonosporaceae</taxon>
        <taxon>Micromonospora</taxon>
    </lineage>
</organism>
<feature type="transmembrane region" description="Helical" evidence="5">
    <location>
        <begin position="84"/>
        <end position="107"/>
    </location>
</feature>
<accession>A0ABV8KSM4</accession>
<evidence type="ECO:0000256" key="1">
    <source>
        <dbReference type="ARBA" id="ARBA00004141"/>
    </source>
</evidence>
<dbReference type="PANTHER" id="PTHR11814">
    <property type="entry name" value="SULFATE TRANSPORTER"/>
    <property type="match status" value="1"/>
</dbReference>
<evidence type="ECO:0000256" key="4">
    <source>
        <dbReference type="ARBA" id="ARBA00023136"/>
    </source>
</evidence>
<keyword evidence="2 5" id="KW-0812">Transmembrane</keyword>
<evidence type="ECO:0000313" key="8">
    <source>
        <dbReference type="Proteomes" id="UP001595868"/>
    </source>
</evidence>
<dbReference type="Proteomes" id="UP001595868">
    <property type="component" value="Unassembled WGS sequence"/>
</dbReference>
<keyword evidence="3 5" id="KW-1133">Transmembrane helix</keyword>
<evidence type="ECO:0000256" key="2">
    <source>
        <dbReference type="ARBA" id="ARBA00022692"/>
    </source>
</evidence>
<dbReference type="RefSeq" id="WP_377549160.1">
    <property type="nucleotide sequence ID" value="NZ_JBHSBN010000017.1"/>
</dbReference>
<feature type="transmembrane region" description="Helical" evidence="5">
    <location>
        <begin position="119"/>
        <end position="138"/>
    </location>
</feature>
<evidence type="ECO:0000256" key="3">
    <source>
        <dbReference type="ARBA" id="ARBA00022989"/>
    </source>
</evidence>
<evidence type="ECO:0000256" key="5">
    <source>
        <dbReference type="SAM" id="Phobius"/>
    </source>
</evidence>
<keyword evidence="4 5" id="KW-0472">Membrane</keyword>
<dbReference type="InterPro" id="IPR011547">
    <property type="entry name" value="SLC26A/SulP_dom"/>
</dbReference>
<feature type="transmembrane region" description="Helical" evidence="5">
    <location>
        <begin position="376"/>
        <end position="403"/>
    </location>
</feature>
<dbReference type="InterPro" id="IPR001902">
    <property type="entry name" value="SLC26A/SulP_fam"/>
</dbReference>
<feature type="transmembrane region" description="Helical" evidence="5">
    <location>
        <begin position="243"/>
        <end position="267"/>
    </location>
</feature>
<proteinExistence type="predicted"/>
<evidence type="ECO:0000259" key="6">
    <source>
        <dbReference type="Pfam" id="PF00916"/>
    </source>
</evidence>
<comment type="caution">
    <text evidence="7">The sequence shown here is derived from an EMBL/GenBank/DDBJ whole genome shotgun (WGS) entry which is preliminary data.</text>
</comment>
<gene>
    <name evidence="7" type="ORF">ACFOX0_22165</name>
</gene>
<feature type="domain" description="SLC26A/SulP transporter" evidence="6">
    <location>
        <begin position="16"/>
        <end position="381"/>
    </location>
</feature>
<dbReference type="Pfam" id="PF00916">
    <property type="entry name" value="Sulfate_transp"/>
    <property type="match status" value="1"/>
</dbReference>
<keyword evidence="8" id="KW-1185">Reference proteome</keyword>
<sequence>MRADDERRSYRWVILDDLRASLVVFLVALPLCVGIAVASGVPAELGIVTGIVGGIVAGAMPGSSMQVSGPAAGLTVLVAEAVHAYGLAALGVITLGVGVVQIVLGLLRLGRWFRAISPSVVRGMLAGIGLVLVLGQLYPLLGATAPASTPGKVGGLPGALAAVASTPSAATSAAVGVATLALLVCWEWTLPRLRTVPGPLVAVALAAVAAWTFRLPVATVEVGALFDALIIPDRAALVRLADVALLGTTLTIAVIATAESLFSAAAVDRMHDGPGTRYNAELVAQGAGNLSAGALGAPPMTAVIVRSSANVRAGGRTRLSPVLHGVWLLVFAASLPDLLGVIPIPALAALLVHAGWKLLDPAGLVRALRADRAEGAIALVTAVLIGALDLLTGVLAGFALAVVRTAWWLSHVEVHWTRTDDDDILVRITGNATFLRLPQVLAKLDRVPPGARLRMDLSGLRHLDEAARGALDAWAADRRRTHGAVLTLAPPAPDPAPA</sequence>
<protein>
    <submittedName>
        <fullName evidence="7">SulP family inorganic anion transporter</fullName>
    </submittedName>
</protein>
<feature type="transmembrane region" description="Helical" evidence="5">
    <location>
        <begin position="326"/>
        <end position="356"/>
    </location>
</feature>
<dbReference type="EMBL" id="JBHSBN010000017">
    <property type="protein sequence ID" value="MFC4108626.1"/>
    <property type="molecule type" value="Genomic_DNA"/>
</dbReference>
<feature type="transmembrane region" description="Helical" evidence="5">
    <location>
        <begin position="20"/>
        <end position="38"/>
    </location>
</feature>
<feature type="transmembrane region" description="Helical" evidence="5">
    <location>
        <begin position="158"/>
        <end position="184"/>
    </location>
</feature>